<dbReference type="KEGG" id="rhoz:GXP67_05765"/>
<dbReference type="EMBL" id="CP048222">
    <property type="protein sequence ID" value="QHT66208.1"/>
    <property type="molecule type" value="Genomic_DNA"/>
</dbReference>
<sequence>MKFKELLLRSKSYLDKNPHYVANRYSLGVFWWGAKWMFDRLDELDKKKGHSFDSSVNFTAYGIFKYILCAGTLLLSAIFLFGVSPFLLPFSIIAFYIVEVHFLFLFPLLIDKVKYPLLISIKQTYRIGLFKAIFTIMPIGFFMVVGLFHWRKPLLNWHIGCLSVLLWYQDEVRARL</sequence>
<protein>
    <submittedName>
        <fullName evidence="2">Uncharacterized protein</fullName>
    </submittedName>
</protein>
<keyword evidence="1" id="KW-0472">Membrane</keyword>
<keyword evidence="1" id="KW-1133">Transmembrane helix</keyword>
<dbReference type="AlphaFoldDB" id="A0A6C0GE37"/>
<evidence type="ECO:0000313" key="3">
    <source>
        <dbReference type="Proteomes" id="UP000480178"/>
    </source>
</evidence>
<name>A0A6C0GE37_9BACT</name>
<accession>A0A6C0GE37</accession>
<dbReference type="RefSeq" id="WP_162442276.1">
    <property type="nucleotide sequence ID" value="NZ_CP048222.1"/>
</dbReference>
<evidence type="ECO:0000313" key="2">
    <source>
        <dbReference type="EMBL" id="QHT66208.1"/>
    </source>
</evidence>
<dbReference type="Proteomes" id="UP000480178">
    <property type="component" value="Chromosome"/>
</dbReference>
<organism evidence="2 3">
    <name type="scientific">Rhodocytophaga rosea</name>
    <dbReference type="NCBI Taxonomy" id="2704465"/>
    <lineage>
        <taxon>Bacteria</taxon>
        <taxon>Pseudomonadati</taxon>
        <taxon>Bacteroidota</taxon>
        <taxon>Cytophagia</taxon>
        <taxon>Cytophagales</taxon>
        <taxon>Rhodocytophagaceae</taxon>
        <taxon>Rhodocytophaga</taxon>
    </lineage>
</organism>
<feature type="transmembrane region" description="Helical" evidence="1">
    <location>
        <begin position="87"/>
        <end position="109"/>
    </location>
</feature>
<feature type="transmembrane region" description="Helical" evidence="1">
    <location>
        <begin position="58"/>
        <end position="81"/>
    </location>
</feature>
<keyword evidence="1" id="KW-0812">Transmembrane</keyword>
<feature type="transmembrane region" description="Helical" evidence="1">
    <location>
        <begin position="129"/>
        <end position="148"/>
    </location>
</feature>
<evidence type="ECO:0000256" key="1">
    <source>
        <dbReference type="SAM" id="Phobius"/>
    </source>
</evidence>
<keyword evidence="3" id="KW-1185">Reference proteome</keyword>
<reference evidence="2 3" key="1">
    <citation type="submission" date="2020-01" db="EMBL/GenBank/DDBJ databases">
        <authorList>
            <person name="Kim M.K."/>
        </authorList>
    </citation>
    <scope>NUCLEOTIDE SEQUENCE [LARGE SCALE GENOMIC DNA]</scope>
    <source>
        <strain evidence="2 3">172606-1</strain>
    </source>
</reference>
<gene>
    <name evidence="2" type="ORF">GXP67_05765</name>
</gene>
<proteinExistence type="predicted"/>